<dbReference type="FunCoup" id="K3XQC4">
    <property type="interactions" value="133"/>
</dbReference>
<dbReference type="EnsemblPlants" id="KQL05079">
    <property type="protein sequence ID" value="KQL05079"/>
    <property type="gene ID" value="SETIT_004107mg"/>
</dbReference>
<dbReference type="AlphaFoldDB" id="K3XQC4"/>
<organism evidence="1 2">
    <name type="scientific">Setaria italica</name>
    <name type="common">Foxtail millet</name>
    <name type="synonym">Panicum italicum</name>
    <dbReference type="NCBI Taxonomy" id="4555"/>
    <lineage>
        <taxon>Eukaryota</taxon>
        <taxon>Viridiplantae</taxon>
        <taxon>Streptophyta</taxon>
        <taxon>Embryophyta</taxon>
        <taxon>Tracheophyta</taxon>
        <taxon>Spermatophyta</taxon>
        <taxon>Magnoliopsida</taxon>
        <taxon>Liliopsida</taxon>
        <taxon>Poales</taxon>
        <taxon>Poaceae</taxon>
        <taxon>PACMAD clade</taxon>
        <taxon>Panicoideae</taxon>
        <taxon>Panicodae</taxon>
        <taxon>Paniceae</taxon>
        <taxon>Cenchrinae</taxon>
        <taxon>Setaria</taxon>
    </lineage>
</organism>
<dbReference type="Gramene" id="KQL05079">
    <property type="protein sequence ID" value="KQL05079"/>
    <property type="gene ID" value="SETIT_004107mg"/>
</dbReference>
<dbReference type="Proteomes" id="UP000004995">
    <property type="component" value="Unassembled WGS sequence"/>
</dbReference>
<dbReference type="eggNOG" id="ENOG502R4SW">
    <property type="taxonomic scope" value="Eukaryota"/>
</dbReference>
<dbReference type="OMA" id="MRHRWRI"/>
<sequence length="122" mass="13851">MVGATFSTLAPSSSSRKLTLTVTLPANVFNSDSKSQIETDLSDDRRHGFHMPFPQGDALLVFCHADNTFVCPVYPSMRHRWRILNEVKDHILGMAKSAPLIGENKKKWNYHHVVARNKAWME</sequence>
<reference evidence="2" key="1">
    <citation type="journal article" date="2012" name="Nat. Biotechnol.">
        <title>Reference genome sequence of the model plant Setaria.</title>
        <authorList>
            <person name="Bennetzen J.L."/>
            <person name="Schmutz J."/>
            <person name="Wang H."/>
            <person name="Percifield R."/>
            <person name="Hawkins J."/>
            <person name="Pontaroli A.C."/>
            <person name="Estep M."/>
            <person name="Feng L."/>
            <person name="Vaughn J.N."/>
            <person name="Grimwood J."/>
            <person name="Jenkins J."/>
            <person name="Barry K."/>
            <person name="Lindquist E."/>
            <person name="Hellsten U."/>
            <person name="Deshpande S."/>
            <person name="Wang X."/>
            <person name="Wu X."/>
            <person name="Mitros T."/>
            <person name="Triplett J."/>
            <person name="Yang X."/>
            <person name="Ye C.Y."/>
            <person name="Mauro-Herrera M."/>
            <person name="Wang L."/>
            <person name="Li P."/>
            <person name="Sharma M."/>
            <person name="Sharma R."/>
            <person name="Ronald P.C."/>
            <person name="Panaud O."/>
            <person name="Kellogg E.A."/>
            <person name="Brutnell T.P."/>
            <person name="Doust A.N."/>
            <person name="Tuskan G.A."/>
            <person name="Rokhsar D."/>
            <person name="Devos K.M."/>
        </authorList>
    </citation>
    <scope>NUCLEOTIDE SEQUENCE [LARGE SCALE GENOMIC DNA]</scope>
    <source>
        <strain evidence="2">cv. Yugu1</strain>
    </source>
</reference>
<keyword evidence="2" id="KW-1185">Reference proteome</keyword>
<name>K3XQC4_SETIT</name>
<dbReference type="HOGENOM" id="CLU_165083_0_0_1"/>
<reference evidence="1" key="2">
    <citation type="submission" date="2018-08" db="UniProtKB">
        <authorList>
            <consortium name="EnsemblPlants"/>
        </authorList>
    </citation>
    <scope>IDENTIFICATION</scope>
    <source>
        <strain evidence="1">Yugu1</strain>
    </source>
</reference>
<proteinExistence type="predicted"/>
<dbReference type="EMBL" id="AGNK02002979">
    <property type="status" value="NOT_ANNOTATED_CDS"/>
    <property type="molecule type" value="Genomic_DNA"/>
</dbReference>
<protein>
    <submittedName>
        <fullName evidence="1">Uncharacterized protein</fullName>
    </submittedName>
</protein>
<accession>K3XQC4</accession>
<evidence type="ECO:0000313" key="2">
    <source>
        <dbReference type="Proteomes" id="UP000004995"/>
    </source>
</evidence>
<evidence type="ECO:0000313" key="1">
    <source>
        <dbReference type="EnsemblPlants" id="KQL05079"/>
    </source>
</evidence>
<dbReference type="InParanoid" id="K3XQC4"/>